<dbReference type="EMBL" id="QOKZ01000004">
    <property type="protein sequence ID" value="RMC34998.1"/>
    <property type="molecule type" value="Genomic_DNA"/>
</dbReference>
<dbReference type="EC" id="1.3.5.2" evidence="6 14"/>
<dbReference type="InterPro" id="IPR005720">
    <property type="entry name" value="Dihydroorotate_DH_cat"/>
</dbReference>
<evidence type="ECO:0000256" key="7">
    <source>
        <dbReference type="ARBA" id="ARBA00018366"/>
    </source>
</evidence>
<evidence type="ECO:0000256" key="2">
    <source>
        <dbReference type="ARBA" id="ARBA00003125"/>
    </source>
</evidence>
<evidence type="ECO:0000256" key="8">
    <source>
        <dbReference type="ARBA" id="ARBA00022630"/>
    </source>
</evidence>
<evidence type="ECO:0000256" key="11">
    <source>
        <dbReference type="ARBA" id="ARBA00023002"/>
    </source>
</evidence>
<evidence type="ECO:0000313" key="16">
    <source>
        <dbReference type="EMBL" id="RMC34998.1"/>
    </source>
</evidence>
<feature type="domain" description="Dihydroorotate dehydrogenase catalytic" evidence="15">
    <location>
        <begin position="45"/>
        <end position="333"/>
    </location>
</feature>
<evidence type="ECO:0000256" key="1">
    <source>
        <dbReference type="ARBA" id="ARBA00001917"/>
    </source>
</evidence>
<keyword evidence="9" id="KW-0288">FMN</keyword>
<evidence type="ECO:0000256" key="12">
    <source>
        <dbReference type="ARBA" id="ARBA00023136"/>
    </source>
</evidence>
<evidence type="ECO:0000256" key="10">
    <source>
        <dbReference type="ARBA" id="ARBA00022975"/>
    </source>
</evidence>
<name>A0A3M0MB29_9RHOB</name>
<evidence type="ECO:0000256" key="14">
    <source>
        <dbReference type="NCBIfam" id="TIGR01036"/>
    </source>
</evidence>
<dbReference type="PROSITE" id="PS00912">
    <property type="entry name" value="DHODEHASE_2"/>
    <property type="match status" value="1"/>
</dbReference>
<gene>
    <name evidence="16" type="ORF">C9E81_13035</name>
</gene>
<dbReference type="Pfam" id="PF01180">
    <property type="entry name" value="DHO_dh"/>
    <property type="match status" value="1"/>
</dbReference>
<organism evidence="16 17">
    <name type="scientific">Paracoccus alkanivorans</name>
    <dbReference type="NCBI Taxonomy" id="2116655"/>
    <lineage>
        <taxon>Bacteria</taxon>
        <taxon>Pseudomonadati</taxon>
        <taxon>Pseudomonadota</taxon>
        <taxon>Alphaproteobacteria</taxon>
        <taxon>Rhodobacterales</taxon>
        <taxon>Paracoccaceae</taxon>
        <taxon>Paracoccus</taxon>
    </lineage>
</organism>
<sequence length="352" mass="36917">MSLIEKLGLRALHCLDPEQAHDLSIRALAMGLVPLPGAPVTSDRLRSELAGLSLPNPVGLAAGYDKNARAVAPLMRAGFGFVELGAATPRPQPGNPKPRLFRLPPDRAIINRFGFNNDGAQAIAARLAARPKGIPVGLNIGANKDSTDRAADFAEVTRIAGSSADFLTVNVSSPNTEKLRDLQGAEALAALLDGVMTARDALPRRVPVFIKIAPDLDDAALSDIAAVARNARIDAIIATNTTLSRDGLSDPHRSESGGLSGAPLFQRSTTILARLHRETGGGIPLIGVGGIGSAQQAWDKLRAGASAIQLYSALIYEGFSLATRIAEELDARLARERLTLSELTGSGAGDWL</sequence>
<dbReference type="InterPro" id="IPR001295">
    <property type="entry name" value="Dihydroorotate_DH_CS"/>
</dbReference>
<dbReference type="InterPro" id="IPR005719">
    <property type="entry name" value="Dihydroorotate_DH_2"/>
</dbReference>
<keyword evidence="12" id="KW-0472">Membrane</keyword>
<dbReference type="GO" id="GO:0106430">
    <property type="term" value="F:dihydroorotate dehydrogenase (quinone) activity"/>
    <property type="evidence" value="ECO:0007669"/>
    <property type="project" value="UniProtKB-EC"/>
</dbReference>
<dbReference type="InterPro" id="IPR050074">
    <property type="entry name" value="DHO_dehydrogenase"/>
</dbReference>
<dbReference type="Proteomes" id="UP000273516">
    <property type="component" value="Unassembled WGS sequence"/>
</dbReference>
<proteinExistence type="inferred from homology"/>
<comment type="similarity">
    <text evidence="5">Belongs to the dihydroorotate dehydrogenase family. Type 2 subfamily.</text>
</comment>
<dbReference type="UniPathway" id="UPA00070">
    <property type="reaction ID" value="UER00946"/>
</dbReference>
<dbReference type="PROSITE" id="PS00911">
    <property type="entry name" value="DHODEHASE_1"/>
    <property type="match status" value="1"/>
</dbReference>
<keyword evidence="17" id="KW-1185">Reference proteome</keyword>
<evidence type="ECO:0000256" key="6">
    <source>
        <dbReference type="ARBA" id="ARBA00012791"/>
    </source>
</evidence>
<dbReference type="NCBIfam" id="TIGR01036">
    <property type="entry name" value="pyrD_sub2"/>
    <property type="match status" value="1"/>
</dbReference>
<dbReference type="OrthoDB" id="9802377at2"/>
<evidence type="ECO:0000256" key="4">
    <source>
        <dbReference type="ARBA" id="ARBA00005161"/>
    </source>
</evidence>
<comment type="catalytic activity">
    <reaction evidence="13">
        <text>(S)-dihydroorotate + a quinone = orotate + a quinol</text>
        <dbReference type="Rhea" id="RHEA:30187"/>
        <dbReference type="ChEBI" id="CHEBI:24646"/>
        <dbReference type="ChEBI" id="CHEBI:30839"/>
        <dbReference type="ChEBI" id="CHEBI:30864"/>
        <dbReference type="ChEBI" id="CHEBI:132124"/>
        <dbReference type="EC" id="1.3.5.2"/>
    </reaction>
</comment>
<dbReference type="Gene3D" id="3.20.20.70">
    <property type="entry name" value="Aldolase class I"/>
    <property type="match status" value="1"/>
</dbReference>
<dbReference type="GO" id="GO:0005737">
    <property type="term" value="C:cytoplasm"/>
    <property type="evidence" value="ECO:0007669"/>
    <property type="project" value="InterPro"/>
</dbReference>
<dbReference type="AlphaFoldDB" id="A0A3M0MB29"/>
<dbReference type="InterPro" id="IPR012135">
    <property type="entry name" value="Dihydroorotate_DH_1_2"/>
</dbReference>
<dbReference type="SUPFAM" id="SSF51395">
    <property type="entry name" value="FMN-linked oxidoreductases"/>
    <property type="match status" value="1"/>
</dbReference>
<keyword evidence="10" id="KW-0665">Pyrimidine biosynthesis</keyword>
<keyword evidence="8" id="KW-0285">Flavoprotein</keyword>
<reference evidence="16 17" key="1">
    <citation type="submission" date="2018-07" db="EMBL/GenBank/DDBJ databases">
        <authorList>
            <person name="Zhang Y."/>
            <person name="Wang L."/>
            <person name="Ma S."/>
        </authorList>
    </citation>
    <scope>NUCLEOTIDE SEQUENCE [LARGE SCALE GENOMIC DNA]</scope>
    <source>
        <strain evidence="16 17">4-2</strain>
    </source>
</reference>
<accession>A0A3M0MB29</accession>
<comment type="cofactor">
    <cofactor evidence="1">
        <name>FMN</name>
        <dbReference type="ChEBI" id="CHEBI:58210"/>
    </cofactor>
</comment>
<dbReference type="PIRSF" id="PIRSF000164">
    <property type="entry name" value="DHO_oxidase"/>
    <property type="match status" value="1"/>
</dbReference>
<dbReference type="NCBIfam" id="NF003645">
    <property type="entry name" value="PRK05286.1-2"/>
    <property type="match status" value="1"/>
</dbReference>
<dbReference type="InterPro" id="IPR013785">
    <property type="entry name" value="Aldolase_TIM"/>
</dbReference>
<protein>
    <recommendedName>
        <fullName evidence="7 14">Dihydroorotate dehydrogenase (quinone)</fullName>
        <ecNumber evidence="6 14">1.3.5.2</ecNumber>
    </recommendedName>
</protein>
<dbReference type="PANTHER" id="PTHR48109">
    <property type="entry name" value="DIHYDROOROTATE DEHYDROGENASE (QUINONE), MITOCHONDRIAL-RELATED"/>
    <property type="match status" value="1"/>
</dbReference>
<dbReference type="GO" id="GO:0016020">
    <property type="term" value="C:membrane"/>
    <property type="evidence" value="ECO:0007669"/>
    <property type="project" value="UniProtKB-SubCell"/>
</dbReference>
<dbReference type="PANTHER" id="PTHR48109:SF4">
    <property type="entry name" value="DIHYDROOROTATE DEHYDROGENASE (QUINONE), MITOCHONDRIAL"/>
    <property type="match status" value="1"/>
</dbReference>
<keyword evidence="11 16" id="KW-0560">Oxidoreductase</keyword>
<dbReference type="RefSeq" id="WP_122112777.1">
    <property type="nucleotide sequence ID" value="NZ_QOKZ01000004.1"/>
</dbReference>
<comment type="pathway">
    <text evidence="4">Pyrimidine metabolism; UMP biosynthesis via de novo pathway; orotate from (S)-dihydroorotate (quinone route): step 1/1.</text>
</comment>
<dbReference type="GO" id="GO:0044205">
    <property type="term" value="P:'de novo' UMP biosynthetic process"/>
    <property type="evidence" value="ECO:0007669"/>
    <property type="project" value="UniProtKB-UniPathway"/>
</dbReference>
<evidence type="ECO:0000256" key="9">
    <source>
        <dbReference type="ARBA" id="ARBA00022643"/>
    </source>
</evidence>
<evidence type="ECO:0000256" key="3">
    <source>
        <dbReference type="ARBA" id="ARBA00004370"/>
    </source>
</evidence>
<comment type="function">
    <text evidence="2">Catalyzes the conversion of dihydroorotate to orotate with quinone as electron acceptor.</text>
</comment>
<dbReference type="NCBIfam" id="NF003652">
    <property type="entry name" value="PRK05286.2-5"/>
    <property type="match status" value="1"/>
</dbReference>
<evidence type="ECO:0000259" key="15">
    <source>
        <dbReference type="Pfam" id="PF01180"/>
    </source>
</evidence>
<comment type="caution">
    <text evidence="16">The sequence shown here is derived from an EMBL/GenBank/DDBJ whole genome shotgun (WGS) entry which is preliminary data.</text>
</comment>
<comment type="subcellular location">
    <subcellularLocation>
        <location evidence="3">Membrane</location>
    </subcellularLocation>
</comment>
<dbReference type="CDD" id="cd04738">
    <property type="entry name" value="DHOD_2_like"/>
    <property type="match status" value="1"/>
</dbReference>
<evidence type="ECO:0000256" key="5">
    <source>
        <dbReference type="ARBA" id="ARBA00005359"/>
    </source>
</evidence>
<evidence type="ECO:0000256" key="13">
    <source>
        <dbReference type="ARBA" id="ARBA00048639"/>
    </source>
</evidence>
<evidence type="ECO:0000313" key="17">
    <source>
        <dbReference type="Proteomes" id="UP000273516"/>
    </source>
</evidence>
<dbReference type="GO" id="GO:0006207">
    <property type="term" value="P:'de novo' pyrimidine nucleobase biosynthetic process"/>
    <property type="evidence" value="ECO:0007669"/>
    <property type="project" value="UniProtKB-UniRule"/>
</dbReference>